<comment type="caution">
    <text evidence="3">The sequence shown here is derived from an EMBL/GenBank/DDBJ whole genome shotgun (WGS) entry which is preliminary data.</text>
</comment>
<protein>
    <recommendedName>
        <fullName evidence="2">Endonuclease/exonuclease/phosphatase domain-containing protein</fullName>
    </recommendedName>
</protein>
<dbReference type="Pfam" id="PF14529">
    <property type="entry name" value="Exo_endo_phos_2"/>
    <property type="match status" value="1"/>
</dbReference>
<evidence type="ECO:0000313" key="4">
    <source>
        <dbReference type="Proteomes" id="UP001153954"/>
    </source>
</evidence>
<dbReference type="Proteomes" id="UP001153954">
    <property type="component" value="Unassembled WGS sequence"/>
</dbReference>
<evidence type="ECO:0000313" key="3">
    <source>
        <dbReference type="EMBL" id="CAH2104429.1"/>
    </source>
</evidence>
<dbReference type="InterPro" id="IPR036691">
    <property type="entry name" value="Endo/exonu/phosph_ase_sf"/>
</dbReference>
<dbReference type="GO" id="GO:0003824">
    <property type="term" value="F:catalytic activity"/>
    <property type="evidence" value="ECO:0007669"/>
    <property type="project" value="InterPro"/>
</dbReference>
<dbReference type="Gene3D" id="3.60.10.10">
    <property type="entry name" value="Endonuclease/exonuclease/phosphatase"/>
    <property type="match status" value="1"/>
</dbReference>
<evidence type="ECO:0000259" key="2">
    <source>
        <dbReference type="Pfam" id="PF14529"/>
    </source>
</evidence>
<keyword evidence="1" id="KW-0472">Membrane</keyword>
<dbReference type="EMBL" id="CAKOGL010000027">
    <property type="protein sequence ID" value="CAH2104429.1"/>
    <property type="molecule type" value="Genomic_DNA"/>
</dbReference>
<dbReference type="AlphaFoldDB" id="A0AAU9V0U5"/>
<gene>
    <name evidence="3" type="ORF">EEDITHA_LOCUS18804</name>
</gene>
<keyword evidence="1" id="KW-1133">Transmembrane helix</keyword>
<feature type="domain" description="Endonuclease/exonuclease/phosphatase" evidence="2">
    <location>
        <begin position="99"/>
        <end position="206"/>
    </location>
</feature>
<dbReference type="PANTHER" id="PTHR47510">
    <property type="entry name" value="REVERSE TRANSCRIPTASE DOMAIN-CONTAINING PROTEIN"/>
    <property type="match status" value="1"/>
</dbReference>
<evidence type="ECO:0000256" key="1">
    <source>
        <dbReference type="SAM" id="Phobius"/>
    </source>
</evidence>
<feature type="transmembrane region" description="Helical" evidence="1">
    <location>
        <begin position="452"/>
        <end position="471"/>
    </location>
</feature>
<sequence>MNARSLVKQGKFDEINCITVSLEPHVVIVTETWIKNDSELQLLQIQNYTHYYSHRKYRKGGGVSIFARNDLEHNLIEEQCIDDDIHFLWIYLSRQQLDIGAVYNPNKNKVDTFLQAFSMHLEKRKRAVVVGDFNFDLLASDRDTHKYKDTLKESGFRLINKINRKHCTRETETTKSIIDHVSTNLKDNNFNFCIIESVLSDHKQIYFEIENFQPAPIKKVKYTTINYNKLYEYLNHTISSKEDESIDNYSILEQKITNCISKSKVIRTKILNPPQSDWINKEIIDDINYRNLLWHSFKNNTSDKVLEDKFKASRAKVHKKIQETKKTYYYNYFQKHMKSPRSMWQGINNLARNKISDADNGPKKLIIDSNTITEDKEICESFNNYFSSIGEALANKIPNKYLASQSLLTPIIPISRNLSNFEPATTDEITNIINDLDPNKRLNFWIKCNENYYFIGGIKIIVTYIALNFSLRAIRSYNARRFTLLFCMNVNECGFICNPVLLPDGLFVEKNATARGVGDAGRRGGEGPSGSQLCKCHVVGVVASRAPCEVA</sequence>
<organism evidence="3 4">
    <name type="scientific">Euphydryas editha</name>
    <name type="common">Edith's checkerspot</name>
    <dbReference type="NCBI Taxonomy" id="104508"/>
    <lineage>
        <taxon>Eukaryota</taxon>
        <taxon>Metazoa</taxon>
        <taxon>Ecdysozoa</taxon>
        <taxon>Arthropoda</taxon>
        <taxon>Hexapoda</taxon>
        <taxon>Insecta</taxon>
        <taxon>Pterygota</taxon>
        <taxon>Neoptera</taxon>
        <taxon>Endopterygota</taxon>
        <taxon>Lepidoptera</taxon>
        <taxon>Glossata</taxon>
        <taxon>Ditrysia</taxon>
        <taxon>Papilionoidea</taxon>
        <taxon>Nymphalidae</taxon>
        <taxon>Nymphalinae</taxon>
        <taxon>Euphydryas</taxon>
    </lineage>
</organism>
<keyword evidence="4" id="KW-1185">Reference proteome</keyword>
<dbReference type="SUPFAM" id="SSF56219">
    <property type="entry name" value="DNase I-like"/>
    <property type="match status" value="1"/>
</dbReference>
<accession>A0AAU9V0U5</accession>
<dbReference type="InterPro" id="IPR005135">
    <property type="entry name" value="Endo/exonuclease/phosphatase"/>
</dbReference>
<name>A0AAU9V0U5_EUPED</name>
<keyword evidence="1" id="KW-0812">Transmembrane</keyword>
<reference evidence="3" key="1">
    <citation type="submission" date="2022-03" db="EMBL/GenBank/DDBJ databases">
        <authorList>
            <person name="Tunstrom K."/>
        </authorList>
    </citation>
    <scope>NUCLEOTIDE SEQUENCE</scope>
</reference>
<dbReference type="PANTHER" id="PTHR47510:SF3">
    <property type="entry name" value="ENDO_EXONUCLEASE_PHOSPHATASE DOMAIN-CONTAINING PROTEIN"/>
    <property type="match status" value="1"/>
</dbReference>
<proteinExistence type="predicted"/>